<dbReference type="KEGG" id="mxa:MXAN_5239"/>
<keyword evidence="4" id="KW-1185">Reference proteome</keyword>
<keyword evidence="2" id="KW-0472">Membrane</keyword>
<accession>Q1D1T2</accession>
<evidence type="ECO:0000256" key="1">
    <source>
        <dbReference type="SAM" id="MobiDB-lite"/>
    </source>
</evidence>
<keyword evidence="2" id="KW-1133">Transmembrane helix</keyword>
<dbReference type="EMBL" id="CP000113">
    <property type="protein sequence ID" value="ABF90298.1"/>
    <property type="molecule type" value="Genomic_DNA"/>
</dbReference>
<gene>
    <name evidence="3" type="ordered locus">MXAN_5239</name>
</gene>
<dbReference type="HOGENOM" id="CLU_1203790_0_0_7"/>
<feature type="transmembrane region" description="Helical" evidence="2">
    <location>
        <begin position="144"/>
        <end position="162"/>
    </location>
</feature>
<feature type="compositionally biased region" description="Polar residues" evidence="1">
    <location>
        <begin position="44"/>
        <end position="59"/>
    </location>
</feature>
<reference evidence="3 4" key="1">
    <citation type="journal article" date="2006" name="Proc. Natl. Acad. Sci. U.S.A.">
        <title>Evolution of sensory complexity recorded in a myxobacterial genome.</title>
        <authorList>
            <person name="Goldman B.S."/>
            <person name="Nierman W.C."/>
            <person name="Kaiser D."/>
            <person name="Slater S.C."/>
            <person name="Durkin A.S."/>
            <person name="Eisen J.A."/>
            <person name="Ronning C.M."/>
            <person name="Barbazuk W.B."/>
            <person name="Blanchard M."/>
            <person name="Field C."/>
            <person name="Halling C."/>
            <person name="Hinkle G."/>
            <person name="Iartchuk O."/>
            <person name="Kim H.S."/>
            <person name="Mackenzie C."/>
            <person name="Madupu R."/>
            <person name="Miller N."/>
            <person name="Shvartsbeyn A."/>
            <person name="Sullivan S.A."/>
            <person name="Vaudin M."/>
            <person name="Wiegand R."/>
            <person name="Kaplan H.B."/>
        </authorList>
    </citation>
    <scope>NUCLEOTIDE SEQUENCE [LARGE SCALE GENOMIC DNA]</scope>
    <source>
        <strain evidence="4">DK1622</strain>
    </source>
</reference>
<proteinExistence type="predicted"/>
<sequence>MSGGIEMMARLMRVLVMGLVWMPLLARGQGLSKEEVREPPVDMASQSSTESPPTASPMQGSGVAADDDYSLGGHLVVGTLLGGVGLFTGTLVGGLVGAVLDSDCPLTRCGDTFAFAIPMSLGTALGTSLAIYLTGDKFNGRGNFGPTFLGAALGAVPFALLTTSRHDRVARIGTVGMLVTPLIGSFTGYWLSRSPSPSRGTARAELPEAQAAPVLGLTRGGGLVGVMGHF</sequence>
<organism evidence="3 4">
    <name type="scientific">Myxococcus xanthus (strain DK1622)</name>
    <dbReference type="NCBI Taxonomy" id="246197"/>
    <lineage>
        <taxon>Bacteria</taxon>
        <taxon>Pseudomonadati</taxon>
        <taxon>Myxococcota</taxon>
        <taxon>Myxococcia</taxon>
        <taxon>Myxococcales</taxon>
        <taxon>Cystobacterineae</taxon>
        <taxon>Myxococcaceae</taxon>
        <taxon>Myxococcus</taxon>
    </lineage>
</organism>
<protein>
    <submittedName>
        <fullName evidence="3">Uncharacterized protein</fullName>
    </submittedName>
</protein>
<dbReference type="AlphaFoldDB" id="Q1D1T2"/>
<feature type="transmembrane region" description="Helical" evidence="2">
    <location>
        <begin position="75"/>
        <end position="100"/>
    </location>
</feature>
<dbReference type="Proteomes" id="UP000002402">
    <property type="component" value="Chromosome"/>
</dbReference>
<evidence type="ECO:0000313" key="4">
    <source>
        <dbReference type="Proteomes" id="UP000002402"/>
    </source>
</evidence>
<feature type="region of interest" description="Disordered" evidence="1">
    <location>
        <begin position="33"/>
        <end position="62"/>
    </location>
</feature>
<evidence type="ECO:0000313" key="3">
    <source>
        <dbReference type="EMBL" id="ABF90298.1"/>
    </source>
</evidence>
<dbReference type="EnsemblBacteria" id="ABF90298">
    <property type="protein sequence ID" value="ABF90298"/>
    <property type="gene ID" value="MXAN_5239"/>
</dbReference>
<feature type="transmembrane region" description="Helical" evidence="2">
    <location>
        <begin position="169"/>
        <end position="191"/>
    </location>
</feature>
<name>Q1D1T2_MYXXD</name>
<feature type="transmembrane region" description="Helical" evidence="2">
    <location>
        <begin position="112"/>
        <end position="132"/>
    </location>
</feature>
<keyword evidence="2" id="KW-0812">Transmembrane</keyword>
<evidence type="ECO:0000256" key="2">
    <source>
        <dbReference type="SAM" id="Phobius"/>
    </source>
</evidence>
<dbReference type="STRING" id="246197.MXAN_5239"/>